<dbReference type="Proteomes" id="UP000266506">
    <property type="component" value="Unassembled WGS sequence"/>
</dbReference>
<dbReference type="InterPro" id="IPR052713">
    <property type="entry name" value="FeoA"/>
</dbReference>
<organism evidence="3 4">
    <name type="scientific">Anaeroplasma bactoclasticum</name>
    <dbReference type="NCBI Taxonomy" id="2088"/>
    <lineage>
        <taxon>Bacteria</taxon>
        <taxon>Bacillati</taxon>
        <taxon>Mycoplasmatota</taxon>
        <taxon>Mollicutes</taxon>
        <taxon>Anaeroplasmatales</taxon>
        <taxon>Anaeroplasmataceae</taxon>
        <taxon>Anaeroplasma</taxon>
    </lineage>
</organism>
<dbReference type="GO" id="GO:0046914">
    <property type="term" value="F:transition metal ion binding"/>
    <property type="evidence" value="ECO:0007669"/>
    <property type="project" value="InterPro"/>
</dbReference>
<dbReference type="OrthoDB" id="9811076at2"/>
<dbReference type="InterPro" id="IPR007167">
    <property type="entry name" value="Fe-transptr_FeoA-like"/>
</dbReference>
<keyword evidence="1" id="KW-0408">Iron</keyword>
<protein>
    <submittedName>
        <fullName evidence="3">DtxR family Mn-dependent transcriptional regulator/ferrous iron transport protein A</fullName>
    </submittedName>
</protein>
<dbReference type="EMBL" id="QXEV01000001">
    <property type="protein sequence ID" value="RIA78542.1"/>
    <property type="molecule type" value="Genomic_DNA"/>
</dbReference>
<dbReference type="AlphaFoldDB" id="A0A397RZ45"/>
<dbReference type="Gene3D" id="2.30.30.90">
    <property type="match status" value="1"/>
</dbReference>
<keyword evidence="4" id="KW-1185">Reference proteome</keyword>
<reference evidence="3 4" key="1">
    <citation type="submission" date="2018-08" db="EMBL/GenBank/DDBJ databases">
        <title>Genomic Encyclopedia of Archaeal and Bacterial Type Strains, Phase II (KMG-II): from individual species to whole genera.</title>
        <authorList>
            <person name="Goeker M."/>
        </authorList>
    </citation>
    <scope>NUCLEOTIDE SEQUENCE [LARGE SCALE GENOMIC DNA]</scope>
    <source>
        <strain evidence="3 4">ATCC 27112</strain>
    </source>
</reference>
<dbReference type="InterPro" id="IPR008988">
    <property type="entry name" value="Transcriptional_repressor_C"/>
</dbReference>
<dbReference type="RefSeq" id="WP_119015286.1">
    <property type="nucleotide sequence ID" value="NZ_QXEV01000001.1"/>
</dbReference>
<evidence type="ECO:0000259" key="2">
    <source>
        <dbReference type="SMART" id="SM00899"/>
    </source>
</evidence>
<dbReference type="PANTHER" id="PTHR42954:SF2">
    <property type="entry name" value="FE(2+) TRANSPORT PROTEIN A"/>
    <property type="match status" value="1"/>
</dbReference>
<evidence type="ECO:0000313" key="4">
    <source>
        <dbReference type="Proteomes" id="UP000266506"/>
    </source>
</evidence>
<evidence type="ECO:0000313" key="3">
    <source>
        <dbReference type="EMBL" id="RIA78542.1"/>
    </source>
</evidence>
<evidence type="ECO:0000256" key="1">
    <source>
        <dbReference type="ARBA" id="ARBA00023004"/>
    </source>
</evidence>
<dbReference type="SUPFAM" id="SSF50037">
    <property type="entry name" value="C-terminal domain of transcriptional repressors"/>
    <property type="match status" value="1"/>
</dbReference>
<dbReference type="InParanoid" id="A0A397RZ45"/>
<dbReference type="SMART" id="SM00899">
    <property type="entry name" value="FeoA"/>
    <property type="match status" value="1"/>
</dbReference>
<name>A0A397RZ45_9MOLU</name>
<feature type="domain" description="Ferrous iron transporter FeoA-like" evidence="2">
    <location>
        <begin position="3"/>
        <end position="75"/>
    </location>
</feature>
<gene>
    <name evidence="3" type="ORF">EI71_00103</name>
</gene>
<sequence length="79" mass="8684">MQKLLNELSVGDSGKIVKVGGEGRLRRRLFDMGVTPGASVYLKKKAPLGDPIEITIRGYELSLRKDEAALVTLEVEDNK</sequence>
<comment type="caution">
    <text evidence="3">The sequence shown here is derived from an EMBL/GenBank/DDBJ whole genome shotgun (WGS) entry which is preliminary data.</text>
</comment>
<dbReference type="PANTHER" id="PTHR42954">
    <property type="entry name" value="FE(2+) TRANSPORT PROTEIN A"/>
    <property type="match status" value="1"/>
</dbReference>
<dbReference type="Pfam" id="PF04023">
    <property type="entry name" value="FeoA"/>
    <property type="match status" value="1"/>
</dbReference>
<accession>A0A397RZ45</accession>
<proteinExistence type="predicted"/>
<dbReference type="InterPro" id="IPR038157">
    <property type="entry name" value="FeoA_core_dom"/>
</dbReference>